<evidence type="ECO:0000313" key="1">
    <source>
        <dbReference type="EMBL" id="KAI5443001.1"/>
    </source>
</evidence>
<dbReference type="SUPFAM" id="SSF56672">
    <property type="entry name" value="DNA/RNA polymerases"/>
    <property type="match status" value="1"/>
</dbReference>
<dbReference type="InterPro" id="IPR053134">
    <property type="entry name" value="RNA-dir_DNA_polymerase"/>
</dbReference>
<dbReference type="PANTHER" id="PTHR24559:SF457">
    <property type="entry name" value="RNA-DIRECTED DNA POLYMERASE HOMOLOG"/>
    <property type="match status" value="1"/>
</dbReference>
<dbReference type="Gramene" id="Psat01G0187900-T1">
    <property type="protein sequence ID" value="KAI5443001.1"/>
    <property type="gene ID" value="KIW84_011879"/>
</dbReference>
<dbReference type="PANTHER" id="PTHR24559">
    <property type="entry name" value="TRANSPOSON TY3-I GAG-POL POLYPROTEIN"/>
    <property type="match status" value="1"/>
</dbReference>
<reference evidence="1 2" key="1">
    <citation type="journal article" date="2022" name="Nat. Genet.">
        <title>Improved pea reference genome and pan-genome highlight genomic features and evolutionary characteristics.</title>
        <authorList>
            <person name="Yang T."/>
            <person name="Liu R."/>
            <person name="Luo Y."/>
            <person name="Hu S."/>
            <person name="Wang D."/>
            <person name="Wang C."/>
            <person name="Pandey M.K."/>
            <person name="Ge S."/>
            <person name="Xu Q."/>
            <person name="Li N."/>
            <person name="Li G."/>
            <person name="Huang Y."/>
            <person name="Saxena R.K."/>
            <person name="Ji Y."/>
            <person name="Li M."/>
            <person name="Yan X."/>
            <person name="He Y."/>
            <person name="Liu Y."/>
            <person name="Wang X."/>
            <person name="Xiang C."/>
            <person name="Varshney R.K."/>
            <person name="Ding H."/>
            <person name="Gao S."/>
            <person name="Zong X."/>
        </authorList>
    </citation>
    <scope>NUCLEOTIDE SEQUENCE [LARGE SCALE GENOMIC DNA]</scope>
    <source>
        <strain evidence="1 2">cv. Zhongwan 6</strain>
    </source>
</reference>
<name>A0A9D5BG80_PEA</name>
<proteinExistence type="predicted"/>
<evidence type="ECO:0000313" key="2">
    <source>
        <dbReference type="Proteomes" id="UP001058974"/>
    </source>
</evidence>
<dbReference type="Proteomes" id="UP001058974">
    <property type="component" value="Chromosome 1"/>
</dbReference>
<sequence>MNSEAHNEALQRVLEQAFVEHDVTVDQFDHIVANITSCNNLSFCDEELLAEVVYWEGHGSTRWELLPPHSHQKLKFVKNRKVVIVGREKALLISHLSSFSYVEVEDEVGTPFQVLSISVEKRVGEPMSSLKDARKIVEEGLLISGGEWFVSNPIEYNDPSSSPNFESPVFEAEGESDEEVSDELSRLLEHEGKAIQPFGEQIELVNLGSEDDVKEVKIGSRLCLDVKKGLADLLREYSNVFAWSYQDMPGLDSEIVEQRLPLKLECPPVKQKLRRTHPDMVVKVKEEVQKQIDVGFLMTVEYPQWVANIVPVLKKDGKVRMCVDYRDLNKASPKDDFPLPHIDMLVDNTTKFKVFSFMDGFSRYN</sequence>
<dbReference type="Gene3D" id="3.10.10.10">
    <property type="entry name" value="HIV Type 1 Reverse Transcriptase, subunit A, domain 1"/>
    <property type="match status" value="1"/>
</dbReference>
<dbReference type="AlphaFoldDB" id="A0A9D5BG80"/>
<comment type="caution">
    <text evidence="1">The sequence shown here is derived from an EMBL/GenBank/DDBJ whole genome shotgun (WGS) entry which is preliminary data.</text>
</comment>
<protein>
    <submittedName>
        <fullName evidence="1">Uncharacterized protein</fullName>
    </submittedName>
</protein>
<organism evidence="1 2">
    <name type="scientific">Pisum sativum</name>
    <name type="common">Garden pea</name>
    <name type="synonym">Lathyrus oleraceus</name>
    <dbReference type="NCBI Taxonomy" id="3888"/>
    <lineage>
        <taxon>Eukaryota</taxon>
        <taxon>Viridiplantae</taxon>
        <taxon>Streptophyta</taxon>
        <taxon>Embryophyta</taxon>
        <taxon>Tracheophyta</taxon>
        <taxon>Spermatophyta</taxon>
        <taxon>Magnoliopsida</taxon>
        <taxon>eudicotyledons</taxon>
        <taxon>Gunneridae</taxon>
        <taxon>Pentapetalae</taxon>
        <taxon>rosids</taxon>
        <taxon>fabids</taxon>
        <taxon>Fabales</taxon>
        <taxon>Fabaceae</taxon>
        <taxon>Papilionoideae</taxon>
        <taxon>50 kb inversion clade</taxon>
        <taxon>NPAAA clade</taxon>
        <taxon>Hologalegina</taxon>
        <taxon>IRL clade</taxon>
        <taxon>Fabeae</taxon>
        <taxon>Lathyrus</taxon>
    </lineage>
</organism>
<gene>
    <name evidence="1" type="ORF">KIW84_011879</name>
</gene>
<keyword evidence="2" id="KW-1185">Reference proteome</keyword>
<accession>A0A9D5BG80</accession>
<dbReference type="EMBL" id="JAMSHJ010000001">
    <property type="protein sequence ID" value="KAI5443001.1"/>
    <property type="molecule type" value="Genomic_DNA"/>
</dbReference>
<dbReference type="InterPro" id="IPR043502">
    <property type="entry name" value="DNA/RNA_pol_sf"/>
</dbReference>